<keyword evidence="3" id="KW-1185">Reference proteome</keyword>
<accession>A0ABV8C5V6</accession>
<sequence>MTERLAGKVVLVTGGTSGIGEAIARRAEVGRALADELRANGGRALFVPTDVRVEADAQALVAAAVAEFGQCGEQRGHGDPSGPGAALPIDGGATAQ</sequence>
<dbReference type="RefSeq" id="WP_382378860.1">
    <property type="nucleotide sequence ID" value="NZ_JBHRZI010000036.1"/>
</dbReference>
<gene>
    <name evidence="2" type="ORF">ACFOWZ_38345</name>
</gene>
<comment type="caution">
    <text evidence="2">The sequence shown here is derived from an EMBL/GenBank/DDBJ whole genome shotgun (WGS) entry which is preliminary data.</text>
</comment>
<evidence type="ECO:0000313" key="2">
    <source>
        <dbReference type="EMBL" id="MFC3897372.1"/>
    </source>
</evidence>
<dbReference type="Gene3D" id="3.40.50.720">
    <property type="entry name" value="NAD(P)-binding Rossmann-like Domain"/>
    <property type="match status" value="1"/>
</dbReference>
<evidence type="ECO:0008006" key="4">
    <source>
        <dbReference type="Google" id="ProtNLM"/>
    </source>
</evidence>
<reference evidence="3" key="1">
    <citation type="journal article" date="2019" name="Int. J. Syst. Evol. Microbiol.">
        <title>The Global Catalogue of Microorganisms (GCM) 10K type strain sequencing project: providing services to taxonomists for standard genome sequencing and annotation.</title>
        <authorList>
            <consortium name="The Broad Institute Genomics Platform"/>
            <consortium name="The Broad Institute Genome Sequencing Center for Infectious Disease"/>
            <person name="Wu L."/>
            <person name="Ma J."/>
        </authorList>
    </citation>
    <scope>NUCLEOTIDE SEQUENCE [LARGE SCALE GENOMIC DNA]</scope>
    <source>
        <strain evidence="3">CGMCC 4.7405</strain>
    </source>
</reference>
<proteinExistence type="predicted"/>
<evidence type="ECO:0000313" key="3">
    <source>
        <dbReference type="Proteomes" id="UP001595690"/>
    </source>
</evidence>
<dbReference type="EMBL" id="JBHRZI010000036">
    <property type="protein sequence ID" value="MFC3897372.1"/>
    <property type="molecule type" value="Genomic_DNA"/>
</dbReference>
<dbReference type="InterPro" id="IPR036291">
    <property type="entry name" value="NAD(P)-bd_dom_sf"/>
</dbReference>
<evidence type="ECO:0000256" key="1">
    <source>
        <dbReference type="SAM" id="MobiDB-lite"/>
    </source>
</evidence>
<dbReference type="SUPFAM" id="SSF51735">
    <property type="entry name" value="NAD(P)-binding Rossmann-fold domains"/>
    <property type="match status" value="1"/>
</dbReference>
<feature type="region of interest" description="Disordered" evidence="1">
    <location>
        <begin position="72"/>
        <end position="96"/>
    </location>
</feature>
<dbReference type="Proteomes" id="UP001595690">
    <property type="component" value="Unassembled WGS sequence"/>
</dbReference>
<name>A0ABV8C5V6_9PSEU</name>
<organism evidence="2 3">
    <name type="scientific">Lentzea rhizosphaerae</name>
    <dbReference type="NCBI Taxonomy" id="2041025"/>
    <lineage>
        <taxon>Bacteria</taxon>
        <taxon>Bacillati</taxon>
        <taxon>Actinomycetota</taxon>
        <taxon>Actinomycetes</taxon>
        <taxon>Pseudonocardiales</taxon>
        <taxon>Pseudonocardiaceae</taxon>
        <taxon>Lentzea</taxon>
    </lineage>
</organism>
<protein>
    <recommendedName>
        <fullName evidence="4">Short chain dehydrogenase</fullName>
    </recommendedName>
</protein>